<name>G4Q8U9_ACIIR</name>
<keyword evidence="1" id="KW-0812">Transmembrane</keyword>
<keyword evidence="1" id="KW-1133">Transmembrane helix</keyword>
<keyword evidence="4" id="KW-1185">Reference proteome</keyword>
<evidence type="ECO:0000259" key="2">
    <source>
        <dbReference type="Pfam" id="PF13546"/>
    </source>
</evidence>
<dbReference type="InterPro" id="IPR006783">
    <property type="entry name" value="Transposase_ISC1217"/>
</dbReference>
<keyword evidence="1" id="KW-0472">Membrane</keyword>
<dbReference type="HOGENOM" id="CLU_041101_2_0_9"/>
<dbReference type="Proteomes" id="UP000007093">
    <property type="component" value="Chromosome"/>
</dbReference>
<gene>
    <name evidence="3" type="ordered locus">Acin_1308</name>
</gene>
<sequence length="458" mass="52676">MNIVPHHHHSCEAASSKIQQFFTEFHVSQILRSCNAYKLRGFAVMAIFLVAFEAAFQRRSFYQRKKDAPESIPFERDTFYRFLNSCAIHWRKFTLLLGTAIIQKAIAPLTSGARRNVLIIDDSLFSRNRSKKVELLARVYDHVSGTYMKGFRMLTLGWSDGNTFLPLSHCLLSSSSKQQQLQGASEDVDPRSNGGKQRKLAQCKAPEVVLTLLQEARETGAPAQHVLFDSWFCSPASLHQIHELGYDVIARVKKSEKMHFCFQGRMQDVMAIYRSQKKRRGRSAYLLSVEAEAVKDGERLPVRLVYVRNKNKRSDYLVLVSTDLTLSEEEIIQTYGKRWNIEVFFKMCKSYLKLGKETRSISYDALTAHTAIVFARYMMLALEQRRNMDERSLGELFYLTMDELEDLHYLDALASLLSLLMDCAKEAEILDEEQVNQLLDLFMAKLPDLWGKCLKQCA</sequence>
<protein>
    <submittedName>
        <fullName evidence="3">Transposase, IS4 family protein</fullName>
    </submittedName>
</protein>
<dbReference type="SUPFAM" id="SSF53098">
    <property type="entry name" value="Ribonuclease H-like"/>
    <property type="match status" value="1"/>
</dbReference>
<organism evidence="3 4">
    <name type="scientific">Acidaminococcus intestini (strain RyC-MR95)</name>
    <dbReference type="NCBI Taxonomy" id="568816"/>
    <lineage>
        <taxon>Bacteria</taxon>
        <taxon>Bacillati</taxon>
        <taxon>Bacillota</taxon>
        <taxon>Negativicutes</taxon>
        <taxon>Acidaminococcales</taxon>
        <taxon>Acidaminococcaceae</taxon>
        <taxon>Acidaminococcus</taxon>
    </lineage>
</organism>
<dbReference type="eggNOG" id="COG3385">
    <property type="taxonomic scope" value="Bacteria"/>
</dbReference>
<proteinExistence type="predicted"/>
<feature type="transmembrane region" description="Helical" evidence="1">
    <location>
        <begin position="39"/>
        <end position="56"/>
    </location>
</feature>
<dbReference type="Gene3D" id="3.90.350.10">
    <property type="entry name" value="Transposase Inhibitor Protein From Tn5, Chain A, domain 1"/>
    <property type="match status" value="1"/>
</dbReference>
<accession>G4Q8U9</accession>
<evidence type="ECO:0000313" key="4">
    <source>
        <dbReference type="Proteomes" id="UP000007093"/>
    </source>
</evidence>
<reference evidence="3 4" key="1">
    <citation type="journal article" date="2011" name="J. Bacteriol.">
        <title>Complete genome sequence of Acidaminococcus intestini RYC-MR95, a Gram-negative bacterium from the phylum Firmicutes.</title>
        <authorList>
            <person name="D'Auria G."/>
            <person name="Galan J.C."/>
            <person name="Rodriguez-Alcayna M."/>
            <person name="Moya A."/>
            <person name="Baquero F."/>
            <person name="Latorre A."/>
        </authorList>
    </citation>
    <scope>NUCLEOTIDE SEQUENCE [LARGE SCALE GENOMIC DNA]</scope>
    <source>
        <strain evidence="3 4">RyC-MR95</strain>
    </source>
</reference>
<dbReference type="InterPro" id="IPR012337">
    <property type="entry name" value="RNaseH-like_sf"/>
</dbReference>
<dbReference type="Pfam" id="PF04693">
    <property type="entry name" value="DDE_Tnp_2"/>
    <property type="match status" value="1"/>
</dbReference>
<dbReference type="InterPro" id="IPR038721">
    <property type="entry name" value="IS701-like_DDE_dom"/>
</dbReference>
<evidence type="ECO:0000256" key="1">
    <source>
        <dbReference type="SAM" id="Phobius"/>
    </source>
</evidence>
<dbReference type="AlphaFoldDB" id="G4Q8U9"/>
<feature type="domain" description="Transposase IS701-like DDE" evidence="2">
    <location>
        <begin position="45"/>
        <end position="283"/>
    </location>
</feature>
<dbReference type="PATRIC" id="fig|568816.4.peg.1263"/>
<dbReference type="STRING" id="568816.Acin_1308"/>
<evidence type="ECO:0000313" key="3">
    <source>
        <dbReference type="EMBL" id="AEQ22532.1"/>
    </source>
</evidence>
<dbReference type="EMBL" id="CP003058">
    <property type="protein sequence ID" value="AEQ22532.1"/>
    <property type="molecule type" value="Genomic_DNA"/>
</dbReference>
<dbReference type="RefSeq" id="WP_014128546.1">
    <property type="nucleotide sequence ID" value="NC_016077.1"/>
</dbReference>
<dbReference type="InParanoid" id="G4Q8U9"/>
<dbReference type="KEGG" id="ain:Acin_1308"/>
<dbReference type="Pfam" id="PF13546">
    <property type="entry name" value="DDE_5"/>
    <property type="match status" value="1"/>
</dbReference>